<accession>K0SZ50</accession>
<evidence type="ECO:0000313" key="1">
    <source>
        <dbReference type="EMBL" id="EJK66296.1"/>
    </source>
</evidence>
<dbReference type="Proteomes" id="UP000266841">
    <property type="component" value="Unassembled WGS sequence"/>
</dbReference>
<comment type="caution">
    <text evidence="1">The sequence shown here is derived from an EMBL/GenBank/DDBJ whole genome shotgun (WGS) entry which is preliminary data.</text>
</comment>
<sequence length="113" mass="12977">AYTLVTDDRRGDHSDRVRLIIKVVERSKRMVKTPIEGFSQSGSKWSNTWSARMVKDLVTPFWSKGGVISVVFGSKRGGHAFRDRSSPKWSKRWSNGKKAARRANFDQVFDQFL</sequence>
<proteinExistence type="predicted"/>
<name>K0SZ50_THAOC</name>
<gene>
    <name evidence="1" type="ORF">THAOC_12789</name>
</gene>
<keyword evidence="2" id="KW-1185">Reference proteome</keyword>
<dbReference type="AlphaFoldDB" id="K0SZ50"/>
<evidence type="ECO:0000313" key="2">
    <source>
        <dbReference type="Proteomes" id="UP000266841"/>
    </source>
</evidence>
<dbReference type="EMBL" id="AGNL01015105">
    <property type="protein sequence ID" value="EJK66296.1"/>
    <property type="molecule type" value="Genomic_DNA"/>
</dbReference>
<reference evidence="1 2" key="1">
    <citation type="journal article" date="2012" name="Genome Biol.">
        <title>Genome and low-iron response of an oceanic diatom adapted to chronic iron limitation.</title>
        <authorList>
            <person name="Lommer M."/>
            <person name="Specht M."/>
            <person name="Roy A.S."/>
            <person name="Kraemer L."/>
            <person name="Andreson R."/>
            <person name="Gutowska M.A."/>
            <person name="Wolf J."/>
            <person name="Bergner S.V."/>
            <person name="Schilhabel M.B."/>
            <person name="Klostermeier U.C."/>
            <person name="Beiko R.G."/>
            <person name="Rosenstiel P."/>
            <person name="Hippler M."/>
            <person name="Laroche J."/>
        </authorList>
    </citation>
    <scope>NUCLEOTIDE SEQUENCE [LARGE SCALE GENOMIC DNA]</scope>
    <source>
        <strain evidence="1 2">CCMP1005</strain>
    </source>
</reference>
<protein>
    <submittedName>
        <fullName evidence="1">Uncharacterized protein</fullName>
    </submittedName>
</protein>
<feature type="non-terminal residue" evidence="1">
    <location>
        <position position="1"/>
    </location>
</feature>
<organism evidence="1 2">
    <name type="scientific">Thalassiosira oceanica</name>
    <name type="common">Marine diatom</name>
    <dbReference type="NCBI Taxonomy" id="159749"/>
    <lineage>
        <taxon>Eukaryota</taxon>
        <taxon>Sar</taxon>
        <taxon>Stramenopiles</taxon>
        <taxon>Ochrophyta</taxon>
        <taxon>Bacillariophyta</taxon>
        <taxon>Coscinodiscophyceae</taxon>
        <taxon>Thalassiosirophycidae</taxon>
        <taxon>Thalassiosirales</taxon>
        <taxon>Thalassiosiraceae</taxon>
        <taxon>Thalassiosira</taxon>
    </lineage>
</organism>